<dbReference type="EMBL" id="OC879410">
    <property type="protein sequence ID" value="CAD7641173.1"/>
    <property type="molecule type" value="Genomic_DNA"/>
</dbReference>
<organism evidence="7">
    <name type="scientific">Medioppia subpectinata</name>
    <dbReference type="NCBI Taxonomy" id="1979941"/>
    <lineage>
        <taxon>Eukaryota</taxon>
        <taxon>Metazoa</taxon>
        <taxon>Ecdysozoa</taxon>
        <taxon>Arthropoda</taxon>
        <taxon>Chelicerata</taxon>
        <taxon>Arachnida</taxon>
        <taxon>Acari</taxon>
        <taxon>Acariformes</taxon>
        <taxon>Sarcoptiformes</taxon>
        <taxon>Oribatida</taxon>
        <taxon>Brachypylina</taxon>
        <taxon>Oppioidea</taxon>
        <taxon>Oppiidae</taxon>
        <taxon>Medioppia</taxon>
    </lineage>
</organism>
<sequence length="170" mass="19604">MKSVQYIHERNPRVIHRDLKPDNILIDPNFTSNRFVKLCDFGLATDHEIDGNTSSRYNHTVCGTRQYIAPEVNSGRYNQKADIYSLAVIGGQLFGIDLQSSQSFEAIKPELKASMKCLIQTLQAMITCGDIWETPPKWRQRPECREVLAKHNEWSISHKTVNKFYSVLYK</sequence>
<dbReference type="OrthoDB" id="541276at2759"/>
<dbReference type="InterPro" id="IPR000719">
    <property type="entry name" value="Prot_kinase_dom"/>
</dbReference>
<dbReference type="InterPro" id="IPR011009">
    <property type="entry name" value="Kinase-like_dom_sf"/>
</dbReference>
<evidence type="ECO:0000256" key="4">
    <source>
        <dbReference type="ARBA" id="ARBA00022840"/>
    </source>
</evidence>
<dbReference type="InterPro" id="IPR008271">
    <property type="entry name" value="Ser/Thr_kinase_AS"/>
</dbReference>
<dbReference type="Proteomes" id="UP000759131">
    <property type="component" value="Unassembled WGS sequence"/>
</dbReference>
<reference evidence="7" key="1">
    <citation type="submission" date="2020-11" db="EMBL/GenBank/DDBJ databases">
        <authorList>
            <person name="Tran Van P."/>
        </authorList>
    </citation>
    <scope>NUCLEOTIDE SEQUENCE</scope>
</reference>
<dbReference type="SMART" id="SM00220">
    <property type="entry name" value="S_TKc"/>
    <property type="match status" value="1"/>
</dbReference>
<proteinExistence type="inferred from homology"/>
<protein>
    <recommendedName>
        <fullName evidence="6">Protein kinase domain-containing protein</fullName>
    </recommendedName>
</protein>
<dbReference type="PROSITE" id="PS50011">
    <property type="entry name" value="PROTEIN_KINASE_DOM"/>
    <property type="match status" value="1"/>
</dbReference>
<evidence type="ECO:0000256" key="2">
    <source>
        <dbReference type="ARBA" id="ARBA00022741"/>
    </source>
</evidence>
<evidence type="ECO:0000313" key="8">
    <source>
        <dbReference type="Proteomes" id="UP000759131"/>
    </source>
</evidence>
<dbReference type="GO" id="GO:0004694">
    <property type="term" value="F:eukaryotic translation initiation factor 2alpha kinase activity"/>
    <property type="evidence" value="ECO:0007669"/>
    <property type="project" value="TreeGrafter"/>
</dbReference>
<comment type="similarity">
    <text evidence="5">Belongs to the protein kinase superfamily. Ser/Thr protein kinase family. GCN2 subfamily.</text>
</comment>
<accession>A0A7R9QCW3</accession>
<keyword evidence="2" id="KW-0547">Nucleotide-binding</keyword>
<dbReference type="EMBL" id="CAJPIZ010024835">
    <property type="protein sequence ID" value="CAG2118582.1"/>
    <property type="molecule type" value="Genomic_DNA"/>
</dbReference>
<dbReference type="PROSITE" id="PS00108">
    <property type="entry name" value="PROTEIN_KINASE_ST"/>
    <property type="match status" value="1"/>
</dbReference>
<evidence type="ECO:0000256" key="1">
    <source>
        <dbReference type="ARBA" id="ARBA00022679"/>
    </source>
</evidence>
<dbReference type="GO" id="GO:0005524">
    <property type="term" value="F:ATP binding"/>
    <property type="evidence" value="ECO:0007669"/>
    <property type="project" value="UniProtKB-KW"/>
</dbReference>
<name>A0A7R9QCW3_9ACAR</name>
<dbReference type="Gene3D" id="1.10.510.10">
    <property type="entry name" value="Transferase(Phosphotransferase) domain 1"/>
    <property type="match status" value="1"/>
</dbReference>
<dbReference type="SUPFAM" id="SSF56112">
    <property type="entry name" value="Protein kinase-like (PK-like)"/>
    <property type="match status" value="1"/>
</dbReference>
<keyword evidence="3" id="KW-0418">Kinase</keyword>
<keyword evidence="4" id="KW-0067">ATP-binding</keyword>
<evidence type="ECO:0000256" key="5">
    <source>
        <dbReference type="ARBA" id="ARBA00037982"/>
    </source>
</evidence>
<gene>
    <name evidence="7" type="ORF">OSB1V03_LOCUS18533</name>
</gene>
<evidence type="ECO:0000256" key="3">
    <source>
        <dbReference type="ARBA" id="ARBA00022777"/>
    </source>
</evidence>
<keyword evidence="1" id="KW-0808">Transferase</keyword>
<dbReference type="PANTHER" id="PTHR11042:SF91">
    <property type="entry name" value="EUKARYOTIC TRANSLATION INITIATION FACTOR 2-ALPHA KINASE"/>
    <property type="match status" value="1"/>
</dbReference>
<dbReference type="AlphaFoldDB" id="A0A7R9QCW3"/>
<dbReference type="GO" id="GO:0005737">
    <property type="term" value="C:cytoplasm"/>
    <property type="evidence" value="ECO:0007669"/>
    <property type="project" value="TreeGrafter"/>
</dbReference>
<evidence type="ECO:0000313" key="7">
    <source>
        <dbReference type="EMBL" id="CAD7641173.1"/>
    </source>
</evidence>
<dbReference type="Pfam" id="PF00069">
    <property type="entry name" value="Pkinase"/>
    <property type="match status" value="1"/>
</dbReference>
<keyword evidence="8" id="KW-1185">Reference proteome</keyword>
<evidence type="ECO:0000259" key="6">
    <source>
        <dbReference type="PROSITE" id="PS50011"/>
    </source>
</evidence>
<dbReference type="GO" id="GO:0005634">
    <property type="term" value="C:nucleus"/>
    <property type="evidence" value="ECO:0007669"/>
    <property type="project" value="TreeGrafter"/>
</dbReference>
<feature type="domain" description="Protein kinase" evidence="6">
    <location>
        <begin position="1"/>
        <end position="170"/>
    </location>
</feature>
<dbReference type="PANTHER" id="PTHR11042">
    <property type="entry name" value="EUKARYOTIC TRANSLATION INITIATION FACTOR 2-ALPHA KINASE EIF2-ALPHA KINASE -RELATED"/>
    <property type="match status" value="1"/>
</dbReference>
<dbReference type="InterPro" id="IPR050339">
    <property type="entry name" value="CC_SR_Kinase"/>
</dbReference>